<dbReference type="InterPro" id="IPR036162">
    <property type="entry name" value="Resolvase-like_N_sf"/>
</dbReference>
<feature type="coiled-coil region" evidence="1">
    <location>
        <begin position="232"/>
        <end position="288"/>
    </location>
</feature>
<dbReference type="AlphaFoldDB" id="A0A7V9Z1M7"/>
<dbReference type="PROSITE" id="PS51736">
    <property type="entry name" value="RECOMBINASES_3"/>
    <property type="match status" value="1"/>
</dbReference>
<organism evidence="4 5">
    <name type="scientific">[Anoxybacillus] calidus</name>
    <dbReference type="NCBI Taxonomy" id="575178"/>
    <lineage>
        <taxon>Bacteria</taxon>
        <taxon>Bacillati</taxon>
        <taxon>Bacillota</taxon>
        <taxon>Bacilli</taxon>
        <taxon>Bacillales</taxon>
        <taxon>Anoxybacillaceae</taxon>
        <taxon>Paranoxybacillus</taxon>
    </lineage>
</organism>
<dbReference type="RefSeq" id="WP_181538183.1">
    <property type="nucleotide sequence ID" value="NZ_JACDUU010000006.1"/>
</dbReference>
<accession>A0A7V9Z1M7</accession>
<dbReference type="InterPro" id="IPR011109">
    <property type="entry name" value="DNA_bind_recombinase_dom"/>
</dbReference>
<comment type="caution">
    <text evidence="4">The sequence shown here is derived from an EMBL/GenBank/DDBJ whole genome shotgun (WGS) entry which is preliminary data.</text>
</comment>
<feature type="domain" description="Recombinase" evidence="3">
    <location>
        <begin position="40"/>
        <end position="153"/>
    </location>
</feature>
<dbReference type="InterPro" id="IPR006119">
    <property type="entry name" value="Resolv_N"/>
</dbReference>
<evidence type="ECO:0000256" key="1">
    <source>
        <dbReference type="SAM" id="Coils"/>
    </source>
</evidence>
<dbReference type="GO" id="GO:0000150">
    <property type="term" value="F:DNA strand exchange activity"/>
    <property type="evidence" value="ECO:0007669"/>
    <property type="project" value="InterPro"/>
</dbReference>
<protein>
    <recommendedName>
        <fullName evidence="6">Recombinase</fullName>
    </recommendedName>
</protein>
<dbReference type="InterPro" id="IPR038109">
    <property type="entry name" value="DNA_bind_recomb_sf"/>
</dbReference>
<dbReference type="Pfam" id="PF07508">
    <property type="entry name" value="Recombinase"/>
    <property type="match status" value="1"/>
</dbReference>
<evidence type="ECO:0000313" key="5">
    <source>
        <dbReference type="Proteomes" id="UP000580891"/>
    </source>
</evidence>
<dbReference type="SUPFAM" id="SSF53041">
    <property type="entry name" value="Resolvase-like"/>
    <property type="match status" value="1"/>
</dbReference>
<evidence type="ECO:0008006" key="6">
    <source>
        <dbReference type="Google" id="ProtNLM"/>
    </source>
</evidence>
<dbReference type="Pfam" id="PF13408">
    <property type="entry name" value="Zn_ribbon_recom"/>
    <property type="match status" value="1"/>
</dbReference>
<sequence>MFITIVAALAQWERENLGERIRMGLQEKVRQGKWAANVAPFGYDIDRENDKLVINPLEASVVRRVFDMYLSGMGIVKIASKLNEEGMKTKSNTKFSINGVRYMLTNPVYIGKMRWNYTVHQDQYFEVEEAAPAIISEETFFQAQKLLEKRKAQHPRTTTSEYIFSGVAKCARCGAPLSGKSNGQGTRFYICTNQKIGTCDLPLIKEGFLEERFLQYINKRGILEEAKKEVAAHADIEEKSDYQKEIEQIQKELAAIEKRRKKWQYAWVNEMITDVEFIERMKEEQKKKSC</sequence>
<dbReference type="PANTHER" id="PTHR30461:SF23">
    <property type="entry name" value="DNA RECOMBINASE-RELATED"/>
    <property type="match status" value="1"/>
</dbReference>
<keyword evidence="1" id="KW-0175">Coiled coil</keyword>
<evidence type="ECO:0000259" key="2">
    <source>
        <dbReference type="PROSITE" id="PS51736"/>
    </source>
</evidence>
<feature type="domain" description="Resolvase/invertase-type recombinase catalytic" evidence="2">
    <location>
        <begin position="1"/>
        <end position="32"/>
    </location>
</feature>
<dbReference type="InterPro" id="IPR050639">
    <property type="entry name" value="SSR_resolvase"/>
</dbReference>
<evidence type="ECO:0000259" key="3">
    <source>
        <dbReference type="PROSITE" id="PS51737"/>
    </source>
</evidence>
<dbReference type="Gene3D" id="3.90.1750.20">
    <property type="entry name" value="Putative Large Serine Recombinase, Chain B, Domain 2"/>
    <property type="match status" value="1"/>
</dbReference>
<name>A0A7V9Z1M7_9BACL</name>
<dbReference type="EMBL" id="JACDUU010000006">
    <property type="protein sequence ID" value="MBA2872433.1"/>
    <property type="molecule type" value="Genomic_DNA"/>
</dbReference>
<dbReference type="PANTHER" id="PTHR30461">
    <property type="entry name" value="DNA-INVERTASE FROM LAMBDOID PROPHAGE"/>
    <property type="match status" value="1"/>
</dbReference>
<dbReference type="InterPro" id="IPR025827">
    <property type="entry name" value="Zn_ribbon_recom_dom"/>
</dbReference>
<keyword evidence="5" id="KW-1185">Reference proteome</keyword>
<dbReference type="GO" id="GO:0003677">
    <property type="term" value="F:DNA binding"/>
    <property type="evidence" value="ECO:0007669"/>
    <property type="project" value="InterPro"/>
</dbReference>
<dbReference type="Proteomes" id="UP000580891">
    <property type="component" value="Unassembled WGS sequence"/>
</dbReference>
<proteinExistence type="predicted"/>
<dbReference type="PROSITE" id="PS51737">
    <property type="entry name" value="RECOMBINASE_DNA_BIND"/>
    <property type="match status" value="1"/>
</dbReference>
<reference evidence="4 5" key="1">
    <citation type="submission" date="2020-07" db="EMBL/GenBank/DDBJ databases">
        <title>Genomic Encyclopedia of Type Strains, Phase IV (KMG-IV): sequencing the most valuable type-strain genomes for metagenomic binning, comparative biology and taxonomic classification.</title>
        <authorList>
            <person name="Goeker M."/>
        </authorList>
    </citation>
    <scope>NUCLEOTIDE SEQUENCE [LARGE SCALE GENOMIC DNA]</scope>
    <source>
        <strain evidence="4 5">DSM 25220</strain>
    </source>
</reference>
<gene>
    <name evidence="4" type="ORF">HNQ85_002742</name>
</gene>
<evidence type="ECO:0000313" key="4">
    <source>
        <dbReference type="EMBL" id="MBA2872433.1"/>
    </source>
</evidence>